<evidence type="ECO:0000313" key="2">
    <source>
        <dbReference type="Proteomes" id="UP000235965"/>
    </source>
</evidence>
<organism evidence="1 2">
    <name type="scientific">Cryptotermes secundus</name>
    <dbReference type="NCBI Taxonomy" id="105785"/>
    <lineage>
        <taxon>Eukaryota</taxon>
        <taxon>Metazoa</taxon>
        <taxon>Ecdysozoa</taxon>
        <taxon>Arthropoda</taxon>
        <taxon>Hexapoda</taxon>
        <taxon>Insecta</taxon>
        <taxon>Pterygota</taxon>
        <taxon>Neoptera</taxon>
        <taxon>Polyneoptera</taxon>
        <taxon>Dictyoptera</taxon>
        <taxon>Blattodea</taxon>
        <taxon>Blattoidea</taxon>
        <taxon>Termitoidae</taxon>
        <taxon>Kalotermitidae</taxon>
        <taxon>Cryptotermitinae</taxon>
        <taxon>Cryptotermes</taxon>
    </lineage>
</organism>
<proteinExistence type="predicted"/>
<accession>A0A2J7QI34</accession>
<name>A0A2J7QI34_9NEOP</name>
<sequence length="214" mass="24050">PLSLEPVSVAVRFTYVLRDWTSNNTWTQEPPDFDILQGESLGVAELGKLPFGATFDPISELHLFATWPHLMENVVVDSESYSDFEPSQAPQWAVRVKMAEQPACLLNEYFSEFIQLCSNNISMQDLLGDLVHKGTSVDTNLSTPLNLLTESRVPTISKVIEKAKGQRQVYATKGPITDSQLMPILYFLFPDAEDEPENPYMEPLSNYASCDNQQ</sequence>
<dbReference type="Proteomes" id="UP000235965">
    <property type="component" value="Unassembled WGS sequence"/>
</dbReference>
<dbReference type="AlphaFoldDB" id="A0A2J7QI34"/>
<dbReference type="InParanoid" id="A0A2J7QI34"/>
<comment type="caution">
    <text evidence="1">The sequence shown here is derived from an EMBL/GenBank/DDBJ whole genome shotgun (WGS) entry which is preliminary data.</text>
</comment>
<dbReference type="PANTHER" id="PTHR21422:SF9">
    <property type="entry name" value="RAB3 GTPASE-ACTIVATING PROTEIN CATALYTIC SUBUNIT"/>
    <property type="match status" value="1"/>
</dbReference>
<feature type="non-terminal residue" evidence="1">
    <location>
        <position position="1"/>
    </location>
</feature>
<keyword evidence="2" id="KW-1185">Reference proteome</keyword>
<reference evidence="1 2" key="1">
    <citation type="submission" date="2017-12" db="EMBL/GenBank/DDBJ databases">
        <title>Hemimetabolous genomes reveal molecular basis of termite eusociality.</title>
        <authorList>
            <person name="Harrison M.C."/>
            <person name="Jongepier E."/>
            <person name="Robertson H.M."/>
            <person name="Arning N."/>
            <person name="Bitard-Feildel T."/>
            <person name="Chao H."/>
            <person name="Childers C.P."/>
            <person name="Dinh H."/>
            <person name="Doddapaneni H."/>
            <person name="Dugan S."/>
            <person name="Gowin J."/>
            <person name="Greiner C."/>
            <person name="Han Y."/>
            <person name="Hu H."/>
            <person name="Hughes D.S.T."/>
            <person name="Huylmans A.-K."/>
            <person name="Kemena C."/>
            <person name="Kremer L.P.M."/>
            <person name="Lee S.L."/>
            <person name="Lopez-Ezquerra A."/>
            <person name="Mallet L."/>
            <person name="Monroy-Kuhn J.M."/>
            <person name="Moser A."/>
            <person name="Murali S.C."/>
            <person name="Muzny D.M."/>
            <person name="Otani S."/>
            <person name="Piulachs M.-D."/>
            <person name="Poelchau M."/>
            <person name="Qu J."/>
            <person name="Schaub F."/>
            <person name="Wada-Katsumata A."/>
            <person name="Worley K.C."/>
            <person name="Xie Q."/>
            <person name="Ylla G."/>
            <person name="Poulsen M."/>
            <person name="Gibbs R.A."/>
            <person name="Schal C."/>
            <person name="Richards S."/>
            <person name="Belles X."/>
            <person name="Korb J."/>
            <person name="Bornberg-Bauer E."/>
        </authorList>
    </citation>
    <scope>NUCLEOTIDE SEQUENCE [LARGE SCALE GENOMIC DNA]</scope>
    <source>
        <tissue evidence="1">Whole body</tissue>
    </source>
</reference>
<gene>
    <name evidence="1" type="ORF">B7P43_G07221</name>
</gene>
<dbReference type="STRING" id="105785.A0A2J7QI34"/>
<dbReference type="EMBL" id="NEVH01013962">
    <property type="protein sequence ID" value="PNF28242.1"/>
    <property type="molecule type" value="Genomic_DNA"/>
</dbReference>
<dbReference type="InterPro" id="IPR045700">
    <property type="entry name" value="Rab3GAP1"/>
</dbReference>
<evidence type="ECO:0000313" key="1">
    <source>
        <dbReference type="EMBL" id="PNF28242.1"/>
    </source>
</evidence>
<dbReference type="OrthoDB" id="17346at2759"/>
<dbReference type="GO" id="GO:0005096">
    <property type="term" value="F:GTPase activator activity"/>
    <property type="evidence" value="ECO:0007669"/>
    <property type="project" value="InterPro"/>
</dbReference>
<dbReference type="PANTHER" id="PTHR21422">
    <property type="entry name" value="RAB3 GTPASE-ACTIVATING PROTEIN CATALYTIC SUBUNIT"/>
    <property type="match status" value="1"/>
</dbReference>
<feature type="non-terminal residue" evidence="1">
    <location>
        <position position="214"/>
    </location>
</feature>
<protein>
    <submittedName>
        <fullName evidence="1">Uncharacterized protein</fullName>
    </submittedName>
</protein>